<dbReference type="GO" id="GO:0019867">
    <property type="term" value="C:outer membrane"/>
    <property type="evidence" value="ECO:0007669"/>
    <property type="project" value="InterPro"/>
</dbReference>
<dbReference type="EMBL" id="NOXU01000028">
    <property type="protein sequence ID" value="OYQ34510.1"/>
    <property type="molecule type" value="Genomic_DNA"/>
</dbReference>
<comment type="caution">
    <text evidence="4">The sequence shown here is derived from an EMBL/GenBank/DDBJ whole genome shotgun (WGS) entry which is preliminary data.</text>
</comment>
<dbReference type="Proteomes" id="UP000216998">
    <property type="component" value="Unassembled WGS sequence"/>
</dbReference>
<proteinExistence type="predicted"/>
<comment type="subcellular location">
    <subcellularLocation>
        <location evidence="1">Membrane</location>
    </subcellularLocation>
</comment>
<dbReference type="InterPro" id="IPR051544">
    <property type="entry name" value="TPS_OM_transporter"/>
</dbReference>
<name>A0A255Z1H8_9PROT</name>
<evidence type="ECO:0000313" key="5">
    <source>
        <dbReference type="Proteomes" id="UP000216998"/>
    </source>
</evidence>
<keyword evidence="5" id="KW-1185">Reference proteome</keyword>
<evidence type="ECO:0000313" key="4">
    <source>
        <dbReference type="EMBL" id="OYQ34510.1"/>
    </source>
</evidence>
<reference evidence="4 5" key="1">
    <citation type="submission" date="2017-07" db="EMBL/GenBank/DDBJ databases">
        <title>Niveispirillum cyanobacteriorum sp. nov., isolated from cyanobacterial aggregates in a eutrophic lake.</title>
        <authorList>
            <person name="Cai H."/>
        </authorList>
    </citation>
    <scope>NUCLEOTIDE SEQUENCE [LARGE SCALE GENOMIC DNA]</scope>
    <source>
        <strain evidence="5">TH1-14</strain>
    </source>
</reference>
<evidence type="ECO:0000256" key="2">
    <source>
        <dbReference type="ARBA" id="ARBA00023136"/>
    </source>
</evidence>
<evidence type="ECO:0000259" key="3">
    <source>
        <dbReference type="Pfam" id="PF01103"/>
    </source>
</evidence>
<dbReference type="GO" id="GO:0046819">
    <property type="term" value="P:protein secretion by the type V secretion system"/>
    <property type="evidence" value="ECO:0007669"/>
    <property type="project" value="TreeGrafter"/>
</dbReference>
<keyword evidence="2" id="KW-0472">Membrane</keyword>
<dbReference type="PANTHER" id="PTHR34597">
    <property type="entry name" value="SLR1661 PROTEIN"/>
    <property type="match status" value="1"/>
</dbReference>
<dbReference type="InterPro" id="IPR000184">
    <property type="entry name" value="Bac_surfAg_D15"/>
</dbReference>
<dbReference type="PANTHER" id="PTHR34597:SF3">
    <property type="entry name" value="OUTER MEMBRANE TRANSPORTER CDIB"/>
    <property type="match status" value="1"/>
</dbReference>
<protein>
    <recommendedName>
        <fullName evidence="3">Bacterial surface antigen (D15) domain-containing protein</fullName>
    </recommendedName>
</protein>
<evidence type="ECO:0000256" key="1">
    <source>
        <dbReference type="ARBA" id="ARBA00004370"/>
    </source>
</evidence>
<feature type="domain" description="Bacterial surface antigen (D15)" evidence="3">
    <location>
        <begin position="5"/>
        <end position="108"/>
    </location>
</feature>
<gene>
    <name evidence="4" type="ORF">CHU95_10830</name>
</gene>
<organism evidence="4 5">
    <name type="scientific">Niveispirillum lacus</name>
    <dbReference type="NCBI Taxonomy" id="1981099"/>
    <lineage>
        <taxon>Bacteria</taxon>
        <taxon>Pseudomonadati</taxon>
        <taxon>Pseudomonadota</taxon>
        <taxon>Alphaproteobacteria</taxon>
        <taxon>Rhodospirillales</taxon>
        <taxon>Azospirillaceae</taxon>
        <taxon>Niveispirillum</taxon>
    </lineage>
</organism>
<dbReference type="Gene3D" id="2.40.160.50">
    <property type="entry name" value="membrane protein fhac: a member of the omp85/tpsb transporter family"/>
    <property type="match status" value="1"/>
</dbReference>
<dbReference type="Pfam" id="PF01103">
    <property type="entry name" value="Omp85"/>
    <property type="match status" value="1"/>
</dbReference>
<dbReference type="AlphaFoldDB" id="A0A255Z1H8"/>
<dbReference type="GO" id="GO:0008320">
    <property type="term" value="F:protein transmembrane transporter activity"/>
    <property type="evidence" value="ECO:0007669"/>
    <property type="project" value="TreeGrafter"/>
</dbReference>
<sequence length="133" mass="14592">MTGTYGFHVLPPSQKAQLGGASYGRGYHFGQLTGDRAVQASVELAGRSPSDWLLAGSSIGPYLFYDYGTVCDIAPEDPPRRYLHSVGGGVRLGLTRFLSLDVEYARRLVTNPARSNDEKLNPDQVFLRLLGRF</sequence>
<dbReference type="GO" id="GO:0098046">
    <property type="term" value="C:type V protein secretion system complex"/>
    <property type="evidence" value="ECO:0007669"/>
    <property type="project" value="TreeGrafter"/>
</dbReference>
<accession>A0A255Z1H8</accession>